<feature type="region of interest" description="Disordered" evidence="1">
    <location>
        <begin position="240"/>
        <end position="260"/>
    </location>
</feature>
<proteinExistence type="predicted"/>
<dbReference type="InterPro" id="IPR031720">
    <property type="entry name" value="DUF4728"/>
</dbReference>
<evidence type="ECO:0000256" key="1">
    <source>
        <dbReference type="SAM" id="MobiDB-lite"/>
    </source>
</evidence>
<keyword evidence="2" id="KW-1133">Transmembrane helix</keyword>
<protein>
    <submittedName>
        <fullName evidence="3">Membrane protein</fullName>
    </submittedName>
</protein>
<organism evidence="3">
    <name type="scientific">Rhipicephalus appendiculatus</name>
    <name type="common">Brown ear tick</name>
    <dbReference type="NCBI Taxonomy" id="34631"/>
    <lineage>
        <taxon>Eukaryota</taxon>
        <taxon>Metazoa</taxon>
        <taxon>Ecdysozoa</taxon>
        <taxon>Arthropoda</taxon>
        <taxon>Chelicerata</taxon>
        <taxon>Arachnida</taxon>
        <taxon>Acari</taxon>
        <taxon>Parasitiformes</taxon>
        <taxon>Ixodida</taxon>
        <taxon>Ixodoidea</taxon>
        <taxon>Ixodidae</taxon>
        <taxon>Rhipicephalinae</taxon>
        <taxon>Rhipicephalus</taxon>
        <taxon>Rhipicephalus</taxon>
    </lineage>
</organism>
<dbReference type="Pfam" id="PF15860">
    <property type="entry name" value="DUF4728"/>
    <property type="match status" value="1"/>
</dbReference>
<dbReference type="AlphaFoldDB" id="A0A131YVY3"/>
<keyword evidence="2" id="KW-0812">Transmembrane</keyword>
<keyword evidence="2" id="KW-0472">Membrane</keyword>
<reference evidence="3" key="1">
    <citation type="journal article" date="2016" name="Ticks Tick Borne Dis.">
        <title>De novo assembly and annotation of the salivary gland transcriptome of Rhipicephalus appendiculatus male and female ticks during blood feeding.</title>
        <authorList>
            <person name="de Castro M.H."/>
            <person name="de Klerk D."/>
            <person name="Pienaar R."/>
            <person name="Latif A.A."/>
            <person name="Rees D.J."/>
            <person name="Mans B.J."/>
        </authorList>
    </citation>
    <scope>NUCLEOTIDE SEQUENCE</scope>
    <source>
        <tissue evidence="3">Salivary glands</tissue>
    </source>
</reference>
<feature type="transmembrane region" description="Helical" evidence="2">
    <location>
        <begin position="81"/>
        <end position="104"/>
    </location>
</feature>
<feature type="transmembrane region" description="Helical" evidence="2">
    <location>
        <begin position="110"/>
        <end position="134"/>
    </location>
</feature>
<feature type="transmembrane region" description="Helical" evidence="2">
    <location>
        <begin position="47"/>
        <end position="74"/>
    </location>
</feature>
<dbReference type="EMBL" id="GEDV01005440">
    <property type="protein sequence ID" value="JAP83117.1"/>
    <property type="molecule type" value="Transcribed_RNA"/>
</dbReference>
<accession>A0A131YVY3</accession>
<dbReference type="PANTHER" id="PTHR36694:SF11">
    <property type="entry name" value="LP21121P-RELATED"/>
    <property type="match status" value="1"/>
</dbReference>
<dbReference type="PANTHER" id="PTHR36694">
    <property type="entry name" value="PASIFLORA 1, ISOFORM A-RELATED"/>
    <property type="match status" value="1"/>
</dbReference>
<sequence length="345" mass="37936">MALLRTCCCWLSVRKGSFASGIYTLIFYTMLVATGACHLITTRHSTVSFMLIVLLLILSGFCIVFSVVLLLGLFFDHRLLLLPWLAFVSTTTVLDVALSFYFITDLKIDAFVITMYIVDYALCSTNVYCIMCVVSQYQQYTVRSHASEQRRRRESLAMVTTRNRGDGGGGQSGDRSAFVHIRSWYMRWLSRKTSLPRSDDTVPPCRVVVPADTTYSADEGAVAAAPGAPGGVPVAVTRKKRSQDQMSESPFDTGRCADESSTGRQLCTEETSVQHCVEQGEAQLPGCEALDDLSVETELQHKGMTLTKEIKDHGGGFIPESQPLLDAPGFIGIDYQKGTTACDRA</sequence>
<evidence type="ECO:0000256" key="2">
    <source>
        <dbReference type="SAM" id="Phobius"/>
    </source>
</evidence>
<name>A0A131YVY3_RHIAP</name>
<evidence type="ECO:0000313" key="3">
    <source>
        <dbReference type="EMBL" id="JAP83117.1"/>
    </source>
</evidence>
<feature type="transmembrane region" description="Helical" evidence="2">
    <location>
        <begin position="21"/>
        <end position="41"/>
    </location>
</feature>